<protein>
    <submittedName>
        <fullName evidence="1">Uncharacterized protein</fullName>
    </submittedName>
</protein>
<evidence type="ECO:0000313" key="1">
    <source>
        <dbReference type="EMBL" id="ROR90418.1"/>
    </source>
</evidence>
<comment type="caution">
    <text evidence="1">The sequence shown here is derived from an EMBL/GenBank/DDBJ whole genome shotgun (WGS) entry which is preliminary data.</text>
</comment>
<evidence type="ECO:0000313" key="2">
    <source>
        <dbReference type="Proteomes" id="UP000281738"/>
    </source>
</evidence>
<gene>
    <name evidence="1" type="ORF">EDD33_1258</name>
</gene>
<dbReference type="EMBL" id="RKHO01000001">
    <property type="protein sequence ID" value="ROR90418.1"/>
    <property type="molecule type" value="Genomic_DNA"/>
</dbReference>
<dbReference type="AlphaFoldDB" id="A0A3N2CSR8"/>
<keyword evidence="2" id="KW-1185">Reference proteome</keyword>
<name>A0A3N2CSR8_9ACTN</name>
<organism evidence="1 2">
    <name type="scientific">Nocardioides aurantiacus</name>
    <dbReference type="NCBI Taxonomy" id="86796"/>
    <lineage>
        <taxon>Bacteria</taxon>
        <taxon>Bacillati</taxon>
        <taxon>Actinomycetota</taxon>
        <taxon>Actinomycetes</taxon>
        <taxon>Propionibacteriales</taxon>
        <taxon>Nocardioidaceae</taxon>
        <taxon>Nocardioides</taxon>
    </lineage>
</organism>
<proteinExistence type="predicted"/>
<dbReference type="OrthoDB" id="3214648at2"/>
<dbReference type="RefSeq" id="WP_056538255.1">
    <property type="nucleotide sequence ID" value="NZ_RKHO01000001.1"/>
</dbReference>
<accession>A0A3N2CSR8</accession>
<dbReference type="Proteomes" id="UP000281738">
    <property type="component" value="Unassembled WGS sequence"/>
</dbReference>
<reference evidence="1 2" key="1">
    <citation type="submission" date="2018-11" db="EMBL/GenBank/DDBJ databases">
        <title>Sequencing the genomes of 1000 actinobacteria strains.</title>
        <authorList>
            <person name="Klenk H.-P."/>
        </authorList>
    </citation>
    <scope>NUCLEOTIDE SEQUENCE [LARGE SCALE GENOMIC DNA]</scope>
    <source>
        <strain evidence="1 2">DSM 12652</strain>
    </source>
</reference>
<sequence>MSETHENAFASTASADTVPWWWQLLDADGRVVTGERREFPTRSDAESWVGEAYPDLAEDGVASVTLFEGDREVYGPMSLAAE</sequence>